<organism evidence="2 3">
    <name type="scientific">Periconia digitata</name>
    <dbReference type="NCBI Taxonomy" id="1303443"/>
    <lineage>
        <taxon>Eukaryota</taxon>
        <taxon>Fungi</taxon>
        <taxon>Dikarya</taxon>
        <taxon>Ascomycota</taxon>
        <taxon>Pezizomycotina</taxon>
        <taxon>Dothideomycetes</taxon>
        <taxon>Pleosporomycetidae</taxon>
        <taxon>Pleosporales</taxon>
        <taxon>Massarineae</taxon>
        <taxon>Periconiaceae</taxon>
        <taxon>Periconia</taxon>
    </lineage>
</organism>
<comment type="caution">
    <text evidence="2">The sequence shown here is derived from an EMBL/GenBank/DDBJ whole genome shotgun (WGS) entry which is preliminary data.</text>
</comment>
<dbReference type="Proteomes" id="UP001152607">
    <property type="component" value="Unassembled WGS sequence"/>
</dbReference>
<feature type="domain" description="DUF7730" evidence="1">
    <location>
        <begin position="15"/>
        <end position="98"/>
    </location>
</feature>
<dbReference type="AlphaFoldDB" id="A0A9W4XLQ8"/>
<keyword evidence="3" id="KW-1185">Reference proteome</keyword>
<dbReference type="InterPro" id="IPR056632">
    <property type="entry name" value="DUF7730"/>
</dbReference>
<dbReference type="Pfam" id="PF24864">
    <property type="entry name" value="DUF7730"/>
    <property type="match status" value="1"/>
</dbReference>
<evidence type="ECO:0000313" key="2">
    <source>
        <dbReference type="EMBL" id="CAI6336258.1"/>
    </source>
</evidence>
<evidence type="ECO:0000313" key="3">
    <source>
        <dbReference type="Proteomes" id="UP001152607"/>
    </source>
</evidence>
<accession>A0A9W4XLQ8</accession>
<protein>
    <recommendedName>
        <fullName evidence="1">DUF7730 domain-containing protein</fullName>
    </recommendedName>
</protein>
<reference evidence="2" key="1">
    <citation type="submission" date="2023-01" db="EMBL/GenBank/DDBJ databases">
        <authorList>
            <person name="Van Ghelder C."/>
            <person name="Rancurel C."/>
        </authorList>
    </citation>
    <scope>NUCLEOTIDE SEQUENCE</scope>
    <source>
        <strain evidence="2">CNCM I-4278</strain>
    </source>
</reference>
<dbReference type="EMBL" id="CAOQHR010000006">
    <property type="protein sequence ID" value="CAI6336258.1"/>
    <property type="molecule type" value="Genomic_DNA"/>
</dbReference>
<proteinExistence type="predicted"/>
<gene>
    <name evidence="2" type="ORF">PDIGIT_LOCUS9352</name>
</gene>
<name>A0A9W4XLQ8_9PLEO</name>
<dbReference type="OrthoDB" id="5314997at2759"/>
<sequence length="323" mass="38035">MKNNEQTFRRSRYQKMGSRFLALPTEVRLMIYDYLRPTHTKHHRLHAPHEDMQDTENANEIDKEDASQTVAPTNMILVVKSIPAVNLTRTCRQIYQELGTTLTSDLKALHAEPARLIIDPATRDTKFTWESTFINKIVTTGFDINTVSQAMSDPRLRNWLLKIKQHQDVYLHNLRADNTTLNSRFITHELPPARSPYINLRLMGVPNDPYSGWAEVWTFLALIDLNEPFNFNTLNRMIYGRLHRLWLFTPGEWIRNNIKKDITERVLAETRWGKHEEDFEDKHLLFIKDAVTDEEWVSNWEDDKHKDRDEVRSMRAVLGKPET</sequence>
<evidence type="ECO:0000259" key="1">
    <source>
        <dbReference type="Pfam" id="PF24864"/>
    </source>
</evidence>